<dbReference type="InterPro" id="IPR052336">
    <property type="entry name" value="MlaD_Phospholipid_Transporter"/>
</dbReference>
<dbReference type="PANTHER" id="PTHR33371">
    <property type="entry name" value="INTERMEMBRANE PHOSPHOLIPID TRANSPORT SYSTEM BINDING PROTEIN MLAD-RELATED"/>
    <property type="match status" value="1"/>
</dbReference>
<dbReference type="RefSeq" id="WP_008375818.1">
    <property type="nucleotide sequence ID" value="NZ_BAOP01000001.1"/>
</dbReference>
<sequence length="417" mass="44838">MPPLSRLVKIQLVVVVLLGLVASVYGGIRYARMDQAVGVGVYRVTVEMPDAGGLFSEAQVTYRGVAAGRVRDLRMTPDGVEVDLVLESSGEQIPDSALAVVANRSAIGEQFLDFQPTSADGPFLREGSRIAASQVRFPPKLQEVTQSAIDLTKTVPVDDLRIAVTELGKAFDGQGDNLTRLVDSLDKLSQTGVENLDDTIQLIKNSRPVLATQAEQSDEILSWSKNLNVVAATLASSDPAIRRILTDGPRAATTLSRFLDDNGADATKLIHQLGTTVDTIEPASFVTGMTFAMLSSLSASSMTTSSPEGTIRFGIVLETENPPSCTRGYESTQRMIDQIKARNPDFDINYDDFPFNTKAACSVPTGSPTAVRGANNADLSNPDFVQPWDNKPKRDPDKLNLNPLATQLAGLMGVRAR</sequence>
<feature type="domain" description="Mce/MlaD" evidence="1">
    <location>
        <begin position="42"/>
        <end position="116"/>
    </location>
</feature>
<dbReference type="GO" id="GO:0005576">
    <property type="term" value="C:extracellular region"/>
    <property type="evidence" value="ECO:0007669"/>
    <property type="project" value="TreeGrafter"/>
</dbReference>
<dbReference type="NCBIfam" id="TIGR00996">
    <property type="entry name" value="Mtu_fam_mce"/>
    <property type="match status" value="1"/>
</dbReference>
<keyword evidence="4" id="KW-1185">Reference proteome</keyword>
<dbReference type="Proteomes" id="UP000035009">
    <property type="component" value="Unassembled WGS sequence"/>
</dbReference>
<dbReference type="STRING" id="410332.SAMN04488550_3407"/>
<protein>
    <submittedName>
        <fullName evidence="3">Mce family protein</fullName>
    </submittedName>
</protein>
<reference evidence="3 4" key="1">
    <citation type="submission" date="2013-02" db="EMBL/GenBank/DDBJ databases">
        <title>Whole genome shotgun sequence of Gordonia malaquae NBRC 108250.</title>
        <authorList>
            <person name="Yoshida I."/>
            <person name="Hosoyama A."/>
            <person name="Tsuchikane K."/>
            <person name="Ando Y."/>
            <person name="Baba S."/>
            <person name="Ohji S."/>
            <person name="Hamada M."/>
            <person name="Tamura T."/>
            <person name="Yamazoe A."/>
            <person name="Yamazaki S."/>
            <person name="Fujita N."/>
        </authorList>
    </citation>
    <scope>NUCLEOTIDE SEQUENCE [LARGE SCALE GENOMIC DNA]</scope>
    <source>
        <strain evidence="3 4">NBRC 108250</strain>
    </source>
</reference>
<comment type="caution">
    <text evidence="3">The sequence shown here is derived from an EMBL/GenBank/DDBJ whole genome shotgun (WGS) entry which is preliminary data.</text>
</comment>
<proteinExistence type="predicted"/>
<dbReference type="EMBL" id="BAOP01000001">
    <property type="protein sequence ID" value="GAC78015.1"/>
    <property type="molecule type" value="Genomic_DNA"/>
</dbReference>
<organism evidence="3 4">
    <name type="scientific">Gordonia malaquae NBRC 108250</name>
    <dbReference type="NCBI Taxonomy" id="1223542"/>
    <lineage>
        <taxon>Bacteria</taxon>
        <taxon>Bacillati</taxon>
        <taxon>Actinomycetota</taxon>
        <taxon>Actinomycetes</taxon>
        <taxon>Mycobacteriales</taxon>
        <taxon>Gordoniaceae</taxon>
        <taxon>Gordonia</taxon>
    </lineage>
</organism>
<gene>
    <name evidence="3" type="primary">mceF</name>
    <name evidence="3" type="ORF">GM1_001_01400</name>
</gene>
<dbReference type="OrthoDB" id="4741753at2"/>
<dbReference type="eggNOG" id="COG1463">
    <property type="taxonomic scope" value="Bacteria"/>
</dbReference>
<evidence type="ECO:0000313" key="3">
    <source>
        <dbReference type="EMBL" id="GAC78015.1"/>
    </source>
</evidence>
<evidence type="ECO:0000313" key="4">
    <source>
        <dbReference type="Proteomes" id="UP000035009"/>
    </source>
</evidence>
<evidence type="ECO:0000259" key="1">
    <source>
        <dbReference type="Pfam" id="PF02470"/>
    </source>
</evidence>
<name>M3UFN9_GORML</name>
<dbReference type="Pfam" id="PF02470">
    <property type="entry name" value="MlaD"/>
    <property type="match status" value="1"/>
</dbReference>
<dbReference type="AlphaFoldDB" id="M3UFN9"/>
<dbReference type="InterPro" id="IPR005693">
    <property type="entry name" value="Mce"/>
</dbReference>
<dbReference type="PANTHER" id="PTHR33371:SF16">
    <property type="entry name" value="MCE-FAMILY PROTEIN MCE3F"/>
    <property type="match status" value="1"/>
</dbReference>
<evidence type="ECO:0000259" key="2">
    <source>
        <dbReference type="Pfam" id="PF11887"/>
    </source>
</evidence>
<feature type="domain" description="Mammalian cell entry C-terminal" evidence="2">
    <location>
        <begin position="125"/>
        <end position="278"/>
    </location>
</feature>
<dbReference type="InterPro" id="IPR003399">
    <property type="entry name" value="Mce/MlaD"/>
</dbReference>
<accession>M3UFN9</accession>
<dbReference type="InterPro" id="IPR024516">
    <property type="entry name" value="Mce_C"/>
</dbReference>
<dbReference type="Pfam" id="PF11887">
    <property type="entry name" value="Mce4_CUP1"/>
    <property type="match status" value="1"/>
</dbReference>